<dbReference type="Proteomes" id="UP001497453">
    <property type="component" value="Chromosome 7"/>
</dbReference>
<accession>A0ABP1E1B0</accession>
<proteinExistence type="predicted"/>
<feature type="region of interest" description="Disordered" evidence="1">
    <location>
        <begin position="202"/>
        <end position="242"/>
    </location>
</feature>
<reference evidence="3" key="1">
    <citation type="submission" date="2024-04" db="EMBL/GenBank/DDBJ databases">
        <authorList>
            <person name="Shaw F."/>
            <person name="Minotto A."/>
        </authorList>
    </citation>
    <scope>NUCLEOTIDE SEQUENCE [LARGE SCALE GENOMIC DNA]</scope>
</reference>
<evidence type="ECO:0000313" key="3">
    <source>
        <dbReference type="Proteomes" id="UP001497453"/>
    </source>
</evidence>
<evidence type="ECO:0000256" key="1">
    <source>
        <dbReference type="SAM" id="MobiDB-lite"/>
    </source>
</evidence>
<keyword evidence="3" id="KW-1185">Reference proteome</keyword>
<organism evidence="2 3">
    <name type="scientific">Somion occarium</name>
    <dbReference type="NCBI Taxonomy" id="3059160"/>
    <lineage>
        <taxon>Eukaryota</taxon>
        <taxon>Fungi</taxon>
        <taxon>Dikarya</taxon>
        <taxon>Basidiomycota</taxon>
        <taxon>Agaricomycotina</taxon>
        <taxon>Agaricomycetes</taxon>
        <taxon>Polyporales</taxon>
        <taxon>Cerrenaceae</taxon>
        <taxon>Somion</taxon>
    </lineage>
</organism>
<dbReference type="EMBL" id="OZ037950">
    <property type="protein sequence ID" value="CAL1713740.1"/>
    <property type="molecule type" value="Genomic_DNA"/>
</dbReference>
<sequence length="327" mass="36447">MATDNSPRSTEKLTIEDDDESSYENVKHEAEAAQSPTTPTASRRSKAKSFMGGFVNGLRSIPRAVTHSQFYDRGISSRCSSQGMTTGSEMQYKFAHQHYGEPIFLSPSNMPYPPRSAPPATTASEYSREYYRSGDSISSRIGGFLSDLSSLPWISTRVAIDYIPGESQGHAGQYKSSSSWYSVEPPSTPSVVSDKWRLVPDPWFPPQNLPPTEEVPEPTEHGEGAGGSNAQVEEPEEMKQLREDVQTKAREVNDLQQIVEHQKKHIAALEEEVEKLREAQAEAASSADIHRRRSSTRKSLYRKRDSVRTVTSLRASKSVSRPPSFYD</sequence>
<feature type="compositionally biased region" description="Basic residues" evidence="1">
    <location>
        <begin position="290"/>
        <end position="301"/>
    </location>
</feature>
<gene>
    <name evidence="2" type="ORF">GFSPODELE1_LOCUS9452</name>
</gene>
<feature type="compositionally biased region" description="Polar residues" evidence="1">
    <location>
        <begin position="308"/>
        <end position="321"/>
    </location>
</feature>
<feature type="region of interest" description="Disordered" evidence="1">
    <location>
        <begin position="1"/>
        <end position="46"/>
    </location>
</feature>
<evidence type="ECO:0000313" key="2">
    <source>
        <dbReference type="EMBL" id="CAL1713740.1"/>
    </source>
</evidence>
<protein>
    <submittedName>
        <fullName evidence="2">Uncharacterized protein</fullName>
    </submittedName>
</protein>
<name>A0ABP1E1B0_9APHY</name>
<feature type="region of interest" description="Disordered" evidence="1">
    <location>
        <begin position="280"/>
        <end position="327"/>
    </location>
</feature>